<dbReference type="EMBL" id="JACCBK010000001">
    <property type="protein sequence ID" value="NYD88009.1"/>
    <property type="molecule type" value="Genomic_DNA"/>
</dbReference>
<name>A0A7Y9K0L1_9CELL</name>
<dbReference type="Proteomes" id="UP000577956">
    <property type="component" value="Unassembled WGS sequence"/>
</dbReference>
<keyword evidence="5" id="KW-1185">Reference proteome</keyword>
<evidence type="ECO:0000313" key="4">
    <source>
        <dbReference type="Proteomes" id="UP000577956"/>
    </source>
</evidence>
<evidence type="ECO:0000256" key="1">
    <source>
        <dbReference type="SAM" id="Phobius"/>
    </source>
</evidence>
<evidence type="ECO:0000313" key="2">
    <source>
        <dbReference type="EMBL" id="GIG34503.1"/>
    </source>
</evidence>
<organism evidence="3 4">
    <name type="scientific">Cellulomonas oligotrophica</name>
    <dbReference type="NCBI Taxonomy" id="931536"/>
    <lineage>
        <taxon>Bacteria</taxon>
        <taxon>Bacillati</taxon>
        <taxon>Actinomycetota</taxon>
        <taxon>Actinomycetes</taxon>
        <taxon>Micrococcales</taxon>
        <taxon>Cellulomonadaceae</taxon>
        <taxon>Cellulomonas</taxon>
    </lineage>
</organism>
<evidence type="ECO:0000313" key="5">
    <source>
        <dbReference type="Proteomes" id="UP000618382"/>
    </source>
</evidence>
<dbReference type="EMBL" id="BONN01000018">
    <property type="protein sequence ID" value="GIG34503.1"/>
    <property type="molecule type" value="Genomic_DNA"/>
</dbReference>
<keyword evidence="1" id="KW-0472">Membrane</keyword>
<protein>
    <submittedName>
        <fullName evidence="3">Uncharacterized protein</fullName>
    </submittedName>
</protein>
<evidence type="ECO:0000313" key="3">
    <source>
        <dbReference type="EMBL" id="NYD88009.1"/>
    </source>
</evidence>
<accession>A0A7Y9K0L1</accession>
<reference evidence="3 4" key="1">
    <citation type="submission" date="2020-07" db="EMBL/GenBank/DDBJ databases">
        <title>Sequencing the genomes of 1000 actinobacteria strains.</title>
        <authorList>
            <person name="Klenk H.-P."/>
        </authorList>
    </citation>
    <scope>NUCLEOTIDE SEQUENCE [LARGE SCALE GENOMIC DNA]</scope>
    <source>
        <strain evidence="3 4">DSM 24482</strain>
    </source>
</reference>
<keyword evidence="1" id="KW-0812">Transmembrane</keyword>
<reference evidence="2 5" key="2">
    <citation type="submission" date="2021-01" db="EMBL/GenBank/DDBJ databases">
        <title>Whole genome shotgun sequence of Cellulomonas oligotrophica NBRC 109435.</title>
        <authorList>
            <person name="Komaki H."/>
            <person name="Tamura T."/>
        </authorList>
    </citation>
    <scope>NUCLEOTIDE SEQUENCE [LARGE SCALE GENOMIC DNA]</scope>
    <source>
        <strain evidence="2 5">NBRC 109435</strain>
    </source>
</reference>
<feature type="transmembrane region" description="Helical" evidence="1">
    <location>
        <begin position="12"/>
        <end position="33"/>
    </location>
</feature>
<dbReference type="RefSeq" id="WP_140460330.1">
    <property type="nucleotide sequence ID" value="NZ_BAABFI010000006.1"/>
</dbReference>
<dbReference type="AlphaFoldDB" id="A0A7Y9K0L1"/>
<proteinExistence type="predicted"/>
<keyword evidence="1" id="KW-1133">Transmembrane helix</keyword>
<comment type="caution">
    <text evidence="3">The sequence shown here is derived from an EMBL/GenBank/DDBJ whole genome shotgun (WGS) entry which is preliminary data.</text>
</comment>
<feature type="transmembrane region" description="Helical" evidence="1">
    <location>
        <begin position="45"/>
        <end position="68"/>
    </location>
</feature>
<gene>
    <name evidence="3" type="ORF">BKA21_003558</name>
    <name evidence="2" type="ORF">Col01nite_36620</name>
</gene>
<sequence>MANDAGRDSSQALRTALLAWGLVAILVGVGLIVADYFVHNEHVSLGLSSLSSATLSIAGALLITEWIIKPLYVRDVLQVANLSAEIYRAGIRYARPSHMIAWSELLSGPSDITVAVGNESLFRGGPWIAILEASRAGSRTVRLHVSEALASTGFGTKIEQQWRANGCGSRGSKLLVVPHAAVTQGLLVQCGAWIAATIADDPLNDTPLSVVFTSDATDSVVKVMQRGVDRLNDSPTPPINGA</sequence>
<dbReference type="Proteomes" id="UP000618382">
    <property type="component" value="Unassembled WGS sequence"/>
</dbReference>